<name>A0ACC2PYQ6_9HYME</name>
<protein>
    <submittedName>
        <fullName evidence="1">Uncharacterized protein</fullName>
    </submittedName>
</protein>
<keyword evidence="2" id="KW-1185">Reference proteome</keyword>
<proteinExistence type="predicted"/>
<dbReference type="EMBL" id="CM056741">
    <property type="protein sequence ID" value="KAJ8687896.1"/>
    <property type="molecule type" value="Genomic_DNA"/>
</dbReference>
<evidence type="ECO:0000313" key="2">
    <source>
        <dbReference type="Proteomes" id="UP001239111"/>
    </source>
</evidence>
<gene>
    <name evidence="1" type="ORF">QAD02_023691</name>
</gene>
<dbReference type="Proteomes" id="UP001239111">
    <property type="component" value="Chromosome 1"/>
</dbReference>
<accession>A0ACC2PYQ6</accession>
<organism evidence="1 2">
    <name type="scientific">Eretmocerus hayati</name>
    <dbReference type="NCBI Taxonomy" id="131215"/>
    <lineage>
        <taxon>Eukaryota</taxon>
        <taxon>Metazoa</taxon>
        <taxon>Ecdysozoa</taxon>
        <taxon>Arthropoda</taxon>
        <taxon>Hexapoda</taxon>
        <taxon>Insecta</taxon>
        <taxon>Pterygota</taxon>
        <taxon>Neoptera</taxon>
        <taxon>Endopterygota</taxon>
        <taxon>Hymenoptera</taxon>
        <taxon>Apocrita</taxon>
        <taxon>Proctotrupomorpha</taxon>
        <taxon>Chalcidoidea</taxon>
        <taxon>Aphelinidae</taxon>
        <taxon>Aphelininae</taxon>
        <taxon>Eretmocerus</taxon>
    </lineage>
</organism>
<sequence>MSLNTAHANGGVLIHAGECILLFSDNVTMEFHGQEQPEFLGTKKGRLYLTTHRMIFNAKDQREKMQSFSFPFITLGEVEVEQPMFGANYIKGKCRAQPNGNWVGECKFKLHFKSGGAIEFGSAMLRAAQLAQRNGPDFDSPPPYQPPSTDWYAAPPPAYQAAPNGYYGWVPPTNAFPEQPAANSVFMTDMPPPYPGLNAAYQGYSNGGPPLQAGAWGQAPQQNPQQNGAPAWANPNYNGQPMSQAGVYPNYGQPAQQAYPQHNLPPYAGYGQGYGAPQTPYPPSPQQTPYPTSQQGPYPPPYGQPQGTPQSKPGYSGLYPNPYQ</sequence>
<reference evidence="1" key="1">
    <citation type="submission" date="2023-04" db="EMBL/GenBank/DDBJ databases">
        <title>A chromosome-level genome assembly of the parasitoid wasp Eretmocerus hayati.</title>
        <authorList>
            <person name="Zhong Y."/>
            <person name="Liu S."/>
            <person name="Liu Y."/>
        </authorList>
    </citation>
    <scope>NUCLEOTIDE SEQUENCE</scope>
    <source>
        <strain evidence="1">ZJU_SS_LIU_2023</strain>
    </source>
</reference>
<comment type="caution">
    <text evidence="1">The sequence shown here is derived from an EMBL/GenBank/DDBJ whole genome shotgun (WGS) entry which is preliminary data.</text>
</comment>
<evidence type="ECO:0000313" key="1">
    <source>
        <dbReference type="EMBL" id="KAJ8687896.1"/>
    </source>
</evidence>